<evidence type="ECO:0008006" key="3">
    <source>
        <dbReference type="Google" id="ProtNLM"/>
    </source>
</evidence>
<accession>A0A2H0VGS0</accession>
<gene>
    <name evidence="1" type="ORF">COT89_00110</name>
</gene>
<evidence type="ECO:0000313" key="2">
    <source>
        <dbReference type="Proteomes" id="UP000231466"/>
    </source>
</evidence>
<dbReference type="Pfam" id="PF03891">
    <property type="entry name" value="DUF333"/>
    <property type="match status" value="1"/>
</dbReference>
<dbReference type="PANTHER" id="PTHR38008">
    <property type="entry name" value="HEMOLYSIN-RELATED"/>
    <property type="match status" value="1"/>
</dbReference>
<evidence type="ECO:0000313" key="1">
    <source>
        <dbReference type="EMBL" id="PIR98302.1"/>
    </source>
</evidence>
<name>A0A2H0VGS0_9BACT</name>
<comment type="caution">
    <text evidence="1">The sequence shown here is derived from an EMBL/GenBank/DDBJ whole genome shotgun (WGS) entry which is preliminary data.</text>
</comment>
<dbReference type="PANTHER" id="PTHR38008:SF2">
    <property type="entry name" value="HEMOLYSIN"/>
    <property type="match status" value="1"/>
</dbReference>
<dbReference type="Proteomes" id="UP000231466">
    <property type="component" value="Unassembled WGS sequence"/>
</dbReference>
<organism evidence="1 2">
    <name type="scientific">Candidatus Colwellbacteria bacterium CG10_big_fil_rev_8_21_14_0_10_42_22</name>
    <dbReference type="NCBI Taxonomy" id="1974540"/>
    <lineage>
        <taxon>Bacteria</taxon>
        <taxon>Candidatus Colwelliibacteriota</taxon>
    </lineage>
</organism>
<proteinExistence type="predicted"/>
<reference evidence="2" key="1">
    <citation type="submission" date="2017-09" db="EMBL/GenBank/DDBJ databases">
        <title>Depth-based differentiation of microbial function through sediment-hosted aquifers and enrichment of novel symbionts in the deep terrestrial subsurface.</title>
        <authorList>
            <person name="Probst A.J."/>
            <person name="Ladd B."/>
            <person name="Jarett J.K."/>
            <person name="Geller-Mcgrath D.E."/>
            <person name="Sieber C.M.K."/>
            <person name="Emerson J.B."/>
            <person name="Anantharaman K."/>
            <person name="Thomas B.C."/>
            <person name="Malmstrom R."/>
            <person name="Stieglmeier M."/>
            <person name="Klingl A."/>
            <person name="Woyke T."/>
            <person name="Ryan C.M."/>
            <person name="Banfield J.F."/>
        </authorList>
    </citation>
    <scope>NUCLEOTIDE SEQUENCE [LARGE SCALE GENOMIC DNA]</scope>
</reference>
<dbReference type="EMBL" id="PFAH01000001">
    <property type="protein sequence ID" value="PIR98302.1"/>
    <property type="molecule type" value="Genomic_DNA"/>
</dbReference>
<sequence>MPEEEVEKEIENINTEKELELNNEPRPCTMEAKICPDGSAVGRTGPNCEFAPCPGAGLANPASVYCVDNGGILEIRQDNQGGQFGVCIFPGGASCEEWSYYRGECFPSD</sequence>
<dbReference type="AlphaFoldDB" id="A0A2H0VGS0"/>
<dbReference type="InterPro" id="IPR005590">
    <property type="entry name" value="DUF333"/>
</dbReference>
<protein>
    <recommendedName>
        <fullName evidence="3">DUF333 domain-containing protein</fullName>
    </recommendedName>
</protein>